<evidence type="ECO:0000259" key="5">
    <source>
        <dbReference type="Pfam" id="PF07992"/>
    </source>
</evidence>
<dbReference type="GO" id="GO:0005737">
    <property type="term" value="C:cytoplasm"/>
    <property type="evidence" value="ECO:0007669"/>
    <property type="project" value="TreeGrafter"/>
</dbReference>
<gene>
    <name evidence="6" type="ORF">SODALDRAFT_294409</name>
</gene>
<comment type="similarity">
    <text evidence="1">Belongs to the FAD-dependent oxidoreductase family.</text>
</comment>
<dbReference type="Proteomes" id="UP000272025">
    <property type="component" value="Unassembled WGS sequence"/>
</dbReference>
<keyword evidence="7" id="KW-1185">Reference proteome</keyword>
<evidence type="ECO:0000313" key="7">
    <source>
        <dbReference type="Proteomes" id="UP000272025"/>
    </source>
</evidence>
<dbReference type="InterPro" id="IPR036188">
    <property type="entry name" value="FAD/NAD-bd_sf"/>
</dbReference>
<evidence type="ECO:0000256" key="2">
    <source>
        <dbReference type="ARBA" id="ARBA00022630"/>
    </source>
</evidence>
<reference evidence="6 7" key="1">
    <citation type="journal article" date="2018" name="Mol. Ecol.">
        <title>The obligate alkalophilic soda-lake fungus Sodiomyces alkalinus has shifted to a protein diet.</title>
        <authorList>
            <person name="Grum-Grzhimaylo A.A."/>
            <person name="Falkoski D.L."/>
            <person name="van den Heuvel J."/>
            <person name="Valero-Jimenez C.A."/>
            <person name="Min B."/>
            <person name="Choi I.G."/>
            <person name="Lipzen A."/>
            <person name="Daum C.G."/>
            <person name="Aanen D.K."/>
            <person name="Tsang A."/>
            <person name="Henrissat B."/>
            <person name="Bilanenko E.N."/>
            <person name="de Vries R.P."/>
            <person name="van Kan J.A.L."/>
            <person name="Grigoriev I.V."/>
            <person name="Debets A.J.M."/>
        </authorList>
    </citation>
    <scope>NUCLEOTIDE SEQUENCE [LARGE SCALE GENOMIC DNA]</scope>
    <source>
        <strain evidence="6 7">F11</strain>
    </source>
</reference>
<dbReference type="GO" id="GO:0050660">
    <property type="term" value="F:flavin adenine dinucleotide binding"/>
    <property type="evidence" value="ECO:0007669"/>
    <property type="project" value="TreeGrafter"/>
</dbReference>
<dbReference type="OrthoDB" id="202203at2759"/>
<proteinExistence type="inferred from homology"/>
<keyword evidence="2" id="KW-0285">Flavoprotein</keyword>
<evidence type="ECO:0000256" key="3">
    <source>
        <dbReference type="ARBA" id="ARBA00022827"/>
    </source>
</evidence>
<dbReference type="AlphaFoldDB" id="A0A3N2PXC6"/>
<dbReference type="PANTHER" id="PTHR43735:SF3">
    <property type="entry name" value="FERROPTOSIS SUPPRESSOR PROTEIN 1"/>
    <property type="match status" value="1"/>
</dbReference>
<dbReference type="SUPFAM" id="SSF51905">
    <property type="entry name" value="FAD/NAD(P)-binding domain"/>
    <property type="match status" value="1"/>
</dbReference>
<dbReference type="PANTHER" id="PTHR43735">
    <property type="entry name" value="APOPTOSIS-INDUCING FACTOR 1"/>
    <property type="match status" value="1"/>
</dbReference>
<sequence length="389" mass="42169">MKTLIVLGAGMVGVPITHYILQNAVPKAKDIKVILVTPNTDQYWNLASVRGIVPGQFSDDILFTPLKPGFEQYPKENWEIVFGKAESLEPEANKVVIATNDGGHRCISYDALVVATGSRARDDMPWKDLDTTEKTKQALQAARDQLAAAKTVVVAGGGTTGVETVGEIAFEYGGKKEIYFVIDKDLPLGSQFREDVRKGAKKEIERLGAKIITNARVTGVTQAGAGGKKKTTTLQLTKTTGEVETLETHAYFPTVGVIPNTSFVPKDMLDANGCVKQGKDLRVPGHKNLFVVGDAGNLEESTMYLAQRQAQHLVKVLETFLVSGEGEIAGEIEEYVPENKVVGAITLGRGRATGQMGTWKLYSLLVWWVKGRYLGTNSSKAIAAGKKIF</sequence>
<protein>
    <submittedName>
        <fullName evidence="6">FAD/NAD(P)-binding domain-containing protein</fullName>
    </submittedName>
</protein>
<organism evidence="6 7">
    <name type="scientific">Sodiomyces alkalinus (strain CBS 110278 / VKM F-3762 / F11)</name>
    <name type="common">Alkaliphilic filamentous fungus</name>
    <dbReference type="NCBI Taxonomy" id="1314773"/>
    <lineage>
        <taxon>Eukaryota</taxon>
        <taxon>Fungi</taxon>
        <taxon>Dikarya</taxon>
        <taxon>Ascomycota</taxon>
        <taxon>Pezizomycotina</taxon>
        <taxon>Sordariomycetes</taxon>
        <taxon>Hypocreomycetidae</taxon>
        <taxon>Glomerellales</taxon>
        <taxon>Plectosphaerellaceae</taxon>
        <taxon>Sodiomyces</taxon>
    </lineage>
</organism>
<name>A0A3N2PXC6_SODAK</name>
<dbReference type="STRING" id="1314773.A0A3N2PXC6"/>
<keyword evidence="3" id="KW-0274">FAD</keyword>
<evidence type="ECO:0000313" key="6">
    <source>
        <dbReference type="EMBL" id="ROT39142.1"/>
    </source>
</evidence>
<dbReference type="EMBL" id="ML119054">
    <property type="protein sequence ID" value="ROT39142.1"/>
    <property type="molecule type" value="Genomic_DNA"/>
</dbReference>
<dbReference type="GO" id="GO:0004174">
    <property type="term" value="F:electron-transferring-flavoprotein dehydrogenase activity"/>
    <property type="evidence" value="ECO:0007669"/>
    <property type="project" value="TreeGrafter"/>
</dbReference>
<evidence type="ECO:0000256" key="1">
    <source>
        <dbReference type="ARBA" id="ARBA00006442"/>
    </source>
</evidence>
<dbReference type="GeneID" id="39577229"/>
<dbReference type="PRINTS" id="PR00368">
    <property type="entry name" value="FADPNR"/>
</dbReference>
<evidence type="ECO:0000256" key="4">
    <source>
        <dbReference type="ARBA" id="ARBA00023002"/>
    </source>
</evidence>
<dbReference type="InterPro" id="IPR023753">
    <property type="entry name" value="FAD/NAD-binding_dom"/>
</dbReference>
<dbReference type="PRINTS" id="PR00469">
    <property type="entry name" value="PNDRDTASEII"/>
</dbReference>
<dbReference type="RefSeq" id="XP_028466948.1">
    <property type="nucleotide sequence ID" value="XM_028608751.1"/>
</dbReference>
<accession>A0A3N2PXC6</accession>
<feature type="domain" description="FAD/NAD(P)-binding" evidence="5">
    <location>
        <begin position="3"/>
        <end position="309"/>
    </location>
</feature>
<keyword evidence="4" id="KW-0560">Oxidoreductase</keyword>
<dbReference type="Pfam" id="PF07992">
    <property type="entry name" value="Pyr_redox_2"/>
    <property type="match status" value="1"/>
</dbReference>
<dbReference type="Gene3D" id="3.50.50.100">
    <property type="match status" value="1"/>
</dbReference>